<reference evidence="1 2" key="1">
    <citation type="journal article" date="2021" name="Elife">
        <title>Chloroplast acquisition without the gene transfer in kleptoplastic sea slugs, Plakobranchus ocellatus.</title>
        <authorList>
            <person name="Maeda T."/>
            <person name="Takahashi S."/>
            <person name="Yoshida T."/>
            <person name="Shimamura S."/>
            <person name="Takaki Y."/>
            <person name="Nagai Y."/>
            <person name="Toyoda A."/>
            <person name="Suzuki Y."/>
            <person name="Arimoto A."/>
            <person name="Ishii H."/>
            <person name="Satoh N."/>
            <person name="Nishiyama T."/>
            <person name="Hasebe M."/>
            <person name="Maruyama T."/>
            <person name="Minagawa J."/>
            <person name="Obokata J."/>
            <person name="Shigenobu S."/>
        </authorList>
    </citation>
    <scope>NUCLEOTIDE SEQUENCE [LARGE SCALE GENOMIC DNA]</scope>
</reference>
<dbReference type="AlphaFoldDB" id="A0AAV4IQH5"/>
<proteinExistence type="predicted"/>
<accession>A0AAV4IQH5</accession>
<dbReference type="EMBL" id="BMAT01002677">
    <property type="protein sequence ID" value="GFS11497.1"/>
    <property type="molecule type" value="Genomic_DNA"/>
</dbReference>
<organism evidence="1 2">
    <name type="scientific">Elysia marginata</name>
    <dbReference type="NCBI Taxonomy" id="1093978"/>
    <lineage>
        <taxon>Eukaryota</taxon>
        <taxon>Metazoa</taxon>
        <taxon>Spiralia</taxon>
        <taxon>Lophotrochozoa</taxon>
        <taxon>Mollusca</taxon>
        <taxon>Gastropoda</taxon>
        <taxon>Heterobranchia</taxon>
        <taxon>Euthyneura</taxon>
        <taxon>Panpulmonata</taxon>
        <taxon>Sacoglossa</taxon>
        <taxon>Placobranchoidea</taxon>
        <taxon>Plakobranchidae</taxon>
        <taxon>Elysia</taxon>
    </lineage>
</organism>
<name>A0AAV4IQH5_9GAST</name>
<evidence type="ECO:0000313" key="2">
    <source>
        <dbReference type="Proteomes" id="UP000762676"/>
    </source>
</evidence>
<gene>
    <name evidence="1" type="ORF">ElyMa_001348900</name>
</gene>
<sequence>MGKEKLLERWAEYIGELFDDDRKDHDVMKRNFAGLPILEDEVRSAIRKMKTGKATGPDGVSIELTEALEDYGTEQGELRISDVSTRRSKQSTQCFQFIIDLANRDHTELTDE</sequence>
<protein>
    <recommendedName>
        <fullName evidence="3">Reverse transcriptase domain-containing protein</fullName>
    </recommendedName>
</protein>
<keyword evidence="2" id="KW-1185">Reference proteome</keyword>
<dbReference type="Proteomes" id="UP000762676">
    <property type="component" value="Unassembled WGS sequence"/>
</dbReference>
<evidence type="ECO:0000313" key="1">
    <source>
        <dbReference type="EMBL" id="GFS11497.1"/>
    </source>
</evidence>
<comment type="caution">
    <text evidence="1">The sequence shown here is derived from an EMBL/GenBank/DDBJ whole genome shotgun (WGS) entry which is preliminary data.</text>
</comment>
<evidence type="ECO:0008006" key="3">
    <source>
        <dbReference type="Google" id="ProtNLM"/>
    </source>
</evidence>